<comment type="similarity">
    <text evidence="2">Belongs to the TspO/BZRP family.</text>
</comment>
<protein>
    <submittedName>
        <fullName evidence="7">Translocator protein</fullName>
    </submittedName>
</protein>
<evidence type="ECO:0000256" key="6">
    <source>
        <dbReference type="SAM" id="Phobius"/>
    </source>
</evidence>
<dbReference type="AlphaFoldDB" id="A0A3P9N032"/>
<reference evidence="8" key="1">
    <citation type="submission" date="2013-11" db="EMBL/GenBank/DDBJ databases">
        <title>The genomic landscape of the Guanapo guppy.</title>
        <authorList>
            <person name="Kuenstner A."/>
            <person name="Dreyer C."/>
        </authorList>
    </citation>
    <scope>NUCLEOTIDE SEQUENCE</scope>
    <source>
        <strain evidence="8">Guanapo</strain>
    </source>
</reference>
<comment type="subcellular location">
    <subcellularLocation>
        <location evidence="1">Membrane</location>
        <topology evidence="1">Multi-pass membrane protein</topology>
    </subcellularLocation>
</comment>
<evidence type="ECO:0000256" key="2">
    <source>
        <dbReference type="ARBA" id="ARBA00007524"/>
    </source>
</evidence>
<dbReference type="GO" id="GO:0033013">
    <property type="term" value="P:tetrapyrrole metabolic process"/>
    <property type="evidence" value="ECO:0007669"/>
    <property type="project" value="UniProtKB-ARBA"/>
</dbReference>
<name>A0A3P9N032_POERE</name>
<feature type="transmembrane region" description="Helical" evidence="6">
    <location>
        <begin position="117"/>
        <end position="138"/>
    </location>
</feature>
<proteinExistence type="inferred from homology"/>
<dbReference type="FunFam" id="1.20.1260.100:FF:000001">
    <property type="entry name" value="translocator protein 2"/>
    <property type="match status" value="1"/>
</dbReference>
<keyword evidence="4 6" id="KW-1133">Transmembrane helix</keyword>
<keyword evidence="5 6" id="KW-0472">Membrane</keyword>
<dbReference type="PANTHER" id="PTHR10057:SF0">
    <property type="entry name" value="TRANSLOCATOR PROTEIN"/>
    <property type="match status" value="1"/>
</dbReference>
<dbReference type="Ensembl" id="ENSPRET00000002906.1">
    <property type="protein sequence ID" value="ENSPREP00000002855.1"/>
    <property type="gene ID" value="ENSPREG00000001974.1"/>
</dbReference>
<dbReference type="Pfam" id="PF03073">
    <property type="entry name" value="TspO_MBR"/>
    <property type="match status" value="1"/>
</dbReference>
<feature type="transmembrane region" description="Helical" evidence="6">
    <location>
        <begin position="44"/>
        <end position="64"/>
    </location>
</feature>
<evidence type="ECO:0000256" key="5">
    <source>
        <dbReference type="ARBA" id="ARBA00023136"/>
    </source>
</evidence>
<dbReference type="Bgee" id="ENSPREG00000001974">
    <property type="expression patterns" value="Expressed in caudal fin and 1 other cell type or tissue"/>
</dbReference>
<dbReference type="GO" id="GO:0005741">
    <property type="term" value="C:mitochondrial outer membrane"/>
    <property type="evidence" value="ECO:0007669"/>
    <property type="project" value="TreeGrafter"/>
</dbReference>
<keyword evidence="8" id="KW-1185">Reference proteome</keyword>
<evidence type="ECO:0000256" key="1">
    <source>
        <dbReference type="ARBA" id="ARBA00004141"/>
    </source>
</evidence>
<dbReference type="InterPro" id="IPR038330">
    <property type="entry name" value="TspO/MBR-related_sf"/>
</dbReference>
<evidence type="ECO:0000313" key="8">
    <source>
        <dbReference type="Proteomes" id="UP000242638"/>
    </source>
</evidence>
<keyword evidence="3 6" id="KW-0812">Transmembrane</keyword>
<dbReference type="Proteomes" id="UP000242638">
    <property type="component" value="Unassembled WGS sequence"/>
</dbReference>
<dbReference type="GeneTree" id="ENSGT00390000012980"/>
<reference evidence="7" key="2">
    <citation type="submission" date="2025-08" db="UniProtKB">
        <authorList>
            <consortium name="Ensembl"/>
        </authorList>
    </citation>
    <scope>IDENTIFICATION</scope>
    <source>
        <strain evidence="7">Guanapo</strain>
    </source>
</reference>
<dbReference type="PIRSF" id="PIRSF005859">
    <property type="entry name" value="PBR"/>
    <property type="match status" value="1"/>
</dbReference>
<evidence type="ECO:0000256" key="4">
    <source>
        <dbReference type="ARBA" id="ARBA00022989"/>
    </source>
</evidence>
<evidence type="ECO:0000313" key="7">
    <source>
        <dbReference type="Ensembl" id="ENSPREP00000002855.1"/>
    </source>
</evidence>
<dbReference type="CDD" id="cd15904">
    <property type="entry name" value="TSPO_MBR"/>
    <property type="match status" value="1"/>
</dbReference>
<sequence>MSLPMVGFTALPHVGGILGGFIRRREVYTWYASLKKPSWCPPNGAFPVVWTSLYTGMGYGSYLIWKELGGFTEDAVVPMGLYGLQLALNWASVPLFFGVSKFYYSTMLSWYPVSRTASLLLAPYLAWMCYTTAIRYCIWRDNPDKKE</sequence>
<dbReference type="PANTHER" id="PTHR10057">
    <property type="entry name" value="PERIPHERAL-TYPE BENZODIAZEPINE RECEPTOR"/>
    <property type="match status" value="1"/>
</dbReference>
<dbReference type="InterPro" id="IPR004307">
    <property type="entry name" value="TspO_MBR"/>
</dbReference>
<feature type="transmembrane region" description="Helical" evidence="6">
    <location>
        <begin position="76"/>
        <end position="97"/>
    </location>
</feature>
<evidence type="ECO:0000256" key="3">
    <source>
        <dbReference type="ARBA" id="ARBA00022692"/>
    </source>
</evidence>
<organism evidence="7 8">
    <name type="scientific">Poecilia reticulata</name>
    <name type="common">Guppy</name>
    <name type="synonym">Acanthophacelus reticulatus</name>
    <dbReference type="NCBI Taxonomy" id="8081"/>
    <lineage>
        <taxon>Eukaryota</taxon>
        <taxon>Metazoa</taxon>
        <taxon>Chordata</taxon>
        <taxon>Craniata</taxon>
        <taxon>Vertebrata</taxon>
        <taxon>Euteleostomi</taxon>
        <taxon>Actinopterygii</taxon>
        <taxon>Neopterygii</taxon>
        <taxon>Teleostei</taxon>
        <taxon>Neoteleostei</taxon>
        <taxon>Acanthomorphata</taxon>
        <taxon>Ovalentaria</taxon>
        <taxon>Atherinomorphae</taxon>
        <taxon>Cyprinodontiformes</taxon>
        <taxon>Poeciliidae</taxon>
        <taxon>Poeciliinae</taxon>
        <taxon>Poecilia</taxon>
    </lineage>
</organism>
<accession>A0A3P9N032</accession>
<reference evidence="7" key="3">
    <citation type="submission" date="2025-09" db="UniProtKB">
        <authorList>
            <consortium name="Ensembl"/>
        </authorList>
    </citation>
    <scope>IDENTIFICATION</scope>
    <source>
        <strain evidence="7">Guanapo</strain>
    </source>
</reference>
<dbReference type="Gene3D" id="1.20.1260.100">
    <property type="entry name" value="TspO/MBR protein"/>
    <property type="match status" value="1"/>
</dbReference>
<dbReference type="OMA" id="SWYPINK"/>
<dbReference type="STRING" id="8081.ENSPREP00000002855"/>